<keyword evidence="3 4" id="KW-0119">Carbohydrate metabolism</keyword>
<dbReference type="GO" id="GO:0004342">
    <property type="term" value="F:glucosamine-6-phosphate deaminase activity"/>
    <property type="evidence" value="ECO:0007669"/>
    <property type="project" value="UniProtKB-UniRule"/>
</dbReference>
<comment type="function">
    <text evidence="4">Catalyzes the reversible isomerization-deamination of glucosamine 6-phosphate (GlcN6P) to form fructose 6-phosphate (Fru6P) and ammonium ion.</text>
</comment>
<dbReference type="InterPro" id="IPR018321">
    <property type="entry name" value="Glucosamine6P_isomerase_CS"/>
</dbReference>
<dbReference type="Gene3D" id="3.40.50.1360">
    <property type="match status" value="1"/>
</dbReference>
<dbReference type="GO" id="GO:0005975">
    <property type="term" value="P:carbohydrate metabolic process"/>
    <property type="evidence" value="ECO:0007669"/>
    <property type="project" value="InterPro"/>
</dbReference>
<accession>A0A938XWQ7</accession>
<proteinExistence type="inferred from homology"/>
<dbReference type="GO" id="GO:0005737">
    <property type="term" value="C:cytoplasm"/>
    <property type="evidence" value="ECO:0007669"/>
    <property type="project" value="TreeGrafter"/>
</dbReference>
<protein>
    <recommendedName>
        <fullName evidence="4">Glucosamine-6-phosphate deaminase</fullName>
        <ecNumber evidence="4">3.5.99.6</ecNumber>
    </recommendedName>
    <alternativeName>
        <fullName evidence="4">GlcN6P deaminase</fullName>
        <shortName evidence="4">GNPDA</shortName>
    </alternativeName>
    <alternativeName>
        <fullName evidence="4">Glucosamine-6-phosphate isomerase</fullName>
    </alternativeName>
</protein>
<keyword evidence="2 4" id="KW-0378">Hydrolase</keyword>
<feature type="active site" description="For ring-opening step" evidence="4">
    <location>
        <position position="136"/>
    </location>
</feature>
<evidence type="ECO:0000256" key="4">
    <source>
        <dbReference type="HAMAP-Rule" id="MF_01241"/>
    </source>
</evidence>
<comment type="caution">
    <text evidence="6">The sequence shown here is derived from an EMBL/GenBank/DDBJ whole genome shotgun (WGS) entry which is preliminary data.</text>
</comment>
<organism evidence="6 7">
    <name type="scientific">Halanaerobacter jeridensis</name>
    <dbReference type="NCBI Taxonomy" id="706427"/>
    <lineage>
        <taxon>Bacteria</taxon>
        <taxon>Bacillati</taxon>
        <taxon>Bacillota</taxon>
        <taxon>Clostridia</taxon>
        <taxon>Halanaerobiales</taxon>
        <taxon>Halobacteroidaceae</taxon>
        <taxon>Halanaerobacter</taxon>
    </lineage>
</organism>
<feature type="active site" description="Proton acceptor; for ring-opening step" evidence="4">
    <location>
        <position position="138"/>
    </location>
</feature>
<dbReference type="EMBL" id="JAFBDQ010000036">
    <property type="protein sequence ID" value="MBM7558214.1"/>
    <property type="molecule type" value="Genomic_DNA"/>
</dbReference>
<feature type="active site" description="Proton acceptor; for enolization step" evidence="4">
    <location>
        <position position="67"/>
    </location>
</feature>
<dbReference type="NCBIfam" id="NF001684">
    <property type="entry name" value="PRK00443.1-4"/>
    <property type="match status" value="1"/>
</dbReference>
<evidence type="ECO:0000259" key="5">
    <source>
        <dbReference type="Pfam" id="PF01182"/>
    </source>
</evidence>
<keyword evidence="7" id="KW-1185">Reference proteome</keyword>
<dbReference type="EC" id="3.5.99.6" evidence="4"/>
<comment type="similarity">
    <text evidence="4">Belongs to the glucosamine/galactosamine-6-phosphate isomerase family. NagB subfamily.</text>
</comment>
<evidence type="ECO:0000313" key="6">
    <source>
        <dbReference type="EMBL" id="MBM7558214.1"/>
    </source>
</evidence>
<dbReference type="HAMAP" id="MF_01241">
    <property type="entry name" value="GlcN6P_deamin"/>
    <property type="match status" value="1"/>
</dbReference>
<sequence>MRLQVLENYKEMSVKAASIIASQVILKPDSNLGLATGSTPLGMYDKLVEMYEEDLVNFEKVVTFNLDEYVGLAADHPQSYNYYMFDNFFEMVNVPKDNINIPSGIEDDLKQVCKDYDQKINDYGGIDLQVLGIGKNGHIGFNEPDNKLRTNTHVVELNDETINDNSRFFDSIDDVPKKAISMGMSSIMKAQKILLLASGKQKAQAIKKAINGEITTEHPASLLQLHSDVTILVDKDAAKLISK</sequence>
<name>A0A938XWQ7_9FIRM</name>
<comment type="pathway">
    <text evidence="4">Amino-sugar metabolism; N-acetylneuraminate degradation; D-fructose 6-phosphate from N-acetylneuraminate: step 5/5.</text>
</comment>
<dbReference type="Proteomes" id="UP000774000">
    <property type="component" value="Unassembled WGS sequence"/>
</dbReference>
<dbReference type="PROSITE" id="PS01161">
    <property type="entry name" value="GLC_GALNAC_ISOMERASE"/>
    <property type="match status" value="1"/>
</dbReference>
<gene>
    <name evidence="4" type="primary">nagB</name>
    <name evidence="6" type="ORF">JOC47_003084</name>
</gene>
<dbReference type="InterPro" id="IPR006148">
    <property type="entry name" value="Glc/Gal-6P_isomerase"/>
</dbReference>
<dbReference type="PANTHER" id="PTHR11280:SF5">
    <property type="entry name" value="GLUCOSAMINE-6-PHOSPHATE ISOMERASE"/>
    <property type="match status" value="1"/>
</dbReference>
<feature type="active site" description="For ring-opening step" evidence="4">
    <location>
        <position position="143"/>
    </location>
</feature>
<dbReference type="FunFam" id="3.40.50.1360:FF:000003">
    <property type="entry name" value="Glucosamine-6-phosphate deaminase"/>
    <property type="match status" value="1"/>
</dbReference>
<dbReference type="InterPro" id="IPR004547">
    <property type="entry name" value="Glucosamine6P_isomerase"/>
</dbReference>
<comment type="catalytic activity">
    <reaction evidence="1 4">
        <text>alpha-D-glucosamine 6-phosphate + H2O = beta-D-fructose 6-phosphate + NH4(+)</text>
        <dbReference type="Rhea" id="RHEA:12172"/>
        <dbReference type="ChEBI" id="CHEBI:15377"/>
        <dbReference type="ChEBI" id="CHEBI:28938"/>
        <dbReference type="ChEBI" id="CHEBI:57634"/>
        <dbReference type="ChEBI" id="CHEBI:75989"/>
        <dbReference type="EC" id="3.5.99.6"/>
    </reaction>
</comment>
<dbReference type="GO" id="GO:0006043">
    <property type="term" value="P:glucosamine catabolic process"/>
    <property type="evidence" value="ECO:0007669"/>
    <property type="project" value="TreeGrafter"/>
</dbReference>
<feature type="domain" description="Glucosamine/galactosamine-6-phosphate isomerase" evidence="5">
    <location>
        <begin position="27"/>
        <end position="228"/>
    </location>
</feature>
<evidence type="ECO:0000313" key="7">
    <source>
        <dbReference type="Proteomes" id="UP000774000"/>
    </source>
</evidence>
<evidence type="ECO:0000256" key="1">
    <source>
        <dbReference type="ARBA" id="ARBA00000644"/>
    </source>
</evidence>
<dbReference type="InterPro" id="IPR037171">
    <property type="entry name" value="NagB/RpiA_transferase-like"/>
</dbReference>
<evidence type="ECO:0000256" key="2">
    <source>
        <dbReference type="ARBA" id="ARBA00022801"/>
    </source>
</evidence>
<dbReference type="Pfam" id="PF01182">
    <property type="entry name" value="Glucosamine_iso"/>
    <property type="match status" value="1"/>
</dbReference>
<dbReference type="SUPFAM" id="SSF100950">
    <property type="entry name" value="NagB/RpiA/CoA transferase-like"/>
    <property type="match status" value="1"/>
</dbReference>
<dbReference type="GO" id="GO:0042802">
    <property type="term" value="F:identical protein binding"/>
    <property type="evidence" value="ECO:0007669"/>
    <property type="project" value="TreeGrafter"/>
</dbReference>
<dbReference type="NCBIfam" id="TIGR00502">
    <property type="entry name" value="nagB"/>
    <property type="match status" value="1"/>
</dbReference>
<evidence type="ECO:0000256" key="3">
    <source>
        <dbReference type="ARBA" id="ARBA00023277"/>
    </source>
</evidence>
<dbReference type="AlphaFoldDB" id="A0A938XWQ7"/>
<comment type="caution">
    <text evidence="4">Lacks conserved residue(s) required for the propagation of feature annotation.</text>
</comment>
<reference evidence="6" key="1">
    <citation type="submission" date="2021-01" db="EMBL/GenBank/DDBJ databases">
        <title>Genomic Encyclopedia of Type Strains, Phase IV (KMG-IV): sequencing the most valuable type-strain genomes for metagenomic binning, comparative biology and taxonomic classification.</title>
        <authorList>
            <person name="Goeker M."/>
        </authorList>
    </citation>
    <scope>NUCLEOTIDE SEQUENCE</scope>
    <source>
        <strain evidence="6">DSM 23230</strain>
    </source>
</reference>
<dbReference type="GO" id="GO:0006046">
    <property type="term" value="P:N-acetylglucosamine catabolic process"/>
    <property type="evidence" value="ECO:0007669"/>
    <property type="project" value="UniProtKB-UniRule"/>
</dbReference>
<dbReference type="RefSeq" id="WP_204703259.1">
    <property type="nucleotide sequence ID" value="NZ_JAFBDQ010000036.1"/>
</dbReference>
<dbReference type="PANTHER" id="PTHR11280">
    <property type="entry name" value="GLUCOSAMINE-6-PHOSPHATE ISOMERASE"/>
    <property type="match status" value="1"/>
</dbReference>
<dbReference type="CDD" id="cd01399">
    <property type="entry name" value="GlcN6P_deaminase"/>
    <property type="match status" value="1"/>
</dbReference>
<dbReference type="GO" id="GO:0019262">
    <property type="term" value="P:N-acetylneuraminate catabolic process"/>
    <property type="evidence" value="ECO:0007669"/>
    <property type="project" value="UniProtKB-UniRule"/>
</dbReference>